<organism evidence="2 3">
    <name type="scientific">Thermomonospora cellulosilytica</name>
    <dbReference type="NCBI Taxonomy" id="1411118"/>
    <lineage>
        <taxon>Bacteria</taxon>
        <taxon>Bacillati</taxon>
        <taxon>Actinomycetota</taxon>
        <taxon>Actinomycetes</taxon>
        <taxon>Streptosporangiales</taxon>
        <taxon>Thermomonosporaceae</taxon>
        <taxon>Thermomonospora</taxon>
    </lineage>
</organism>
<evidence type="ECO:0000313" key="2">
    <source>
        <dbReference type="EMBL" id="MBA9001990.1"/>
    </source>
</evidence>
<dbReference type="RefSeq" id="WP_182704155.1">
    <property type="nucleotide sequence ID" value="NZ_JACJII010000001.1"/>
</dbReference>
<keyword evidence="1" id="KW-0175">Coiled coil</keyword>
<accession>A0A7W3MU93</accession>
<dbReference type="Proteomes" id="UP000539313">
    <property type="component" value="Unassembled WGS sequence"/>
</dbReference>
<reference evidence="2 3" key="1">
    <citation type="submission" date="2020-08" db="EMBL/GenBank/DDBJ databases">
        <title>Sequencing the genomes of 1000 actinobacteria strains.</title>
        <authorList>
            <person name="Klenk H.-P."/>
        </authorList>
    </citation>
    <scope>NUCLEOTIDE SEQUENCE [LARGE SCALE GENOMIC DNA]</scope>
    <source>
        <strain evidence="2 3">DSM 45823</strain>
    </source>
</reference>
<keyword evidence="3" id="KW-1185">Reference proteome</keyword>
<proteinExistence type="predicted"/>
<protein>
    <submittedName>
        <fullName evidence="2">Uncharacterized protein</fullName>
    </submittedName>
</protein>
<dbReference type="EMBL" id="JACJII010000001">
    <property type="protein sequence ID" value="MBA9001990.1"/>
    <property type="molecule type" value="Genomic_DNA"/>
</dbReference>
<sequence length="95" mass="10856">MPTHDVDRLLAELAAVTAERDKLAAELKEIRRGVPPFGGVLYEVIGRAKEGADEHELVRQIERRLLHPLAAELREARARVETLQTRLIRAKRGRW</sequence>
<gene>
    <name evidence="2" type="ORF">HNR21_000872</name>
</gene>
<evidence type="ECO:0000313" key="3">
    <source>
        <dbReference type="Proteomes" id="UP000539313"/>
    </source>
</evidence>
<feature type="coiled-coil region" evidence="1">
    <location>
        <begin position="6"/>
        <end position="33"/>
    </location>
</feature>
<evidence type="ECO:0000256" key="1">
    <source>
        <dbReference type="SAM" id="Coils"/>
    </source>
</evidence>
<comment type="caution">
    <text evidence="2">The sequence shown here is derived from an EMBL/GenBank/DDBJ whole genome shotgun (WGS) entry which is preliminary data.</text>
</comment>
<name>A0A7W3MU93_9ACTN</name>
<dbReference type="AlphaFoldDB" id="A0A7W3MU93"/>